<dbReference type="InterPro" id="IPR025901">
    <property type="entry name" value="Kinesin-assoc_MT-bd_dom"/>
</dbReference>
<protein>
    <submittedName>
        <fullName evidence="18">Kinesin family member 11</fullName>
    </submittedName>
</protein>
<dbReference type="Gene3D" id="3.40.850.10">
    <property type="entry name" value="Kinesin motor domain"/>
    <property type="match status" value="1"/>
</dbReference>
<evidence type="ECO:0000256" key="11">
    <source>
        <dbReference type="ARBA" id="ARBA00023212"/>
    </source>
</evidence>
<comment type="similarity">
    <text evidence="13">Belongs to the TRAFAC class myosin-kinesin ATPase superfamily. Kinesin family. KIN-5/BimC subfamily.</text>
</comment>
<dbReference type="Proteomes" id="UP000034164">
    <property type="component" value="Unassembled WGS sequence"/>
</dbReference>
<dbReference type="GO" id="GO:0000073">
    <property type="term" value="P:initial mitotic spindle pole body separation"/>
    <property type="evidence" value="ECO:0007669"/>
    <property type="project" value="TreeGrafter"/>
</dbReference>
<dbReference type="GO" id="GO:0008574">
    <property type="term" value="F:plus-end-directed microtubule motor activity"/>
    <property type="evidence" value="ECO:0007669"/>
    <property type="project" value="TreeGrafter"/>
</dbReference>
<dbReference type="InterPro" id="IPR001752">
    <property type="entry name" value="Kinesin_motor_dom"/>
</dbReference>
<dbReference type="CDD" id="cd01364">
    <property type="entry name" value="KISc_BimC_Eg5"/>
    <property type="match status" value="1"/>
</dbReference>
<dbReference type="GO" id="GO:0051301">
    <property type="term" value="P:cell division"/>
    <property type="evidence" value="ECO:0007669"/>
    <property type="project" value="UniProtKB-KW"/>
</dbReference>
<evidence type="ECO:0000259" key="17">
    <source>
        <dbReference type="PROSITE" id="PS50067"/>
    </source>
</evidence>
<feature type="compositionally biased region" description="Polar residues" evidence="16">
    <location>
        <begin position="1034"/>
        <end position="1050"/>
    </location>
</feature>
<feature type="region of interest" description="Disordered" evidence="16">
    <location>
        <begin position="1131"/>
        <end position="1151"/>
    </location>
</feature>
<dbReference type="FunFam" id="3.40.850.10:FF:000051">
    <property type="entry name" value="Kinesin-like protein bimC"/>
    <property type="match status" value="1"/>
</dbReference>
<feature type="region of interest" description="Disordered" evidence="16">
    <location>
        <begin position="994"/>
        <end position="1019"/>
    </location>
</feature>
<keyword evidence="9 15" id="KW-0175">Coiled coil</keyword>
<keyword evidence="5" id="KW-0493">Microtubule</keyword>
<keyword evidence="3" id="KW-0597">Phosphoprotein</keyword>
<comment type="subcellular location">
    <subcellularLocation>
        <location evidence="1">Cytoplasm</location>
        <location evidence="1">Cytoskeleton</location>
    </subcellularLocation>
</comment>
<evidence type="ECO:0000256" key="10">
    <source>
        <dbReference type="ARBA" id="ARBA00023175"/>
    </source>
</evidence>
<dbReference type="SUPFAM" id="SSF52540">
    <property type="entry name" value="P-loop containing nucleoside triphosphate hydrolases"/>
    <property type="match status" value="1"/>
</dbReference>
<keyword evidence="12" id="KW-0131">Cell cycle</keyword>
<accession>A0A0G2HY54</accession>
<keyword evidence="7" id="KW-0498">Mitosis</keyword>
<dbReference type="Pfam" id="PF00225">
    <property type="entry name" value="Kinesin"/>
    <property type="match status" value="1"/>
</dbReference>
<evidence type="ECO:0000256" key="3">
    <source>
        <dbReference type="ARBA" id="ARBA00022553"/>
    </source>
</evidence>
<evidence type="ECO:0000256" key="13">
    <source>
        <dbReference type="ARBA" id="ARBA00034704"/>
    </source>
</evidence>
<evidence type="ECO:0000256" key="2">
    <source>
        <dbReference type="ARBA" id="ARBA00022490"/>
    </source>
</evidence>
<keyword evidence="2" id="KW-0963">Cytoplasm</keyword>
<keyword evidence="6 14" id="KW-0547">Nucleotide-binding</keyword>
<feature type="compositionally biased region" description="Polar residues" evidence="16">
    <location>
        <begin position="994"/>
        <end position="1012"/>
    </location>
</feature>
<dbReference type="VEuPathDB" id="FungiDB:EMCG_02608"/>
<evidence type="ECO:0000256" key="12">
    <source>
        <dbReference type="ARBA" id="ARBA00023306"/>
    </source>
</evidence>
<dbReference type="GO" id="GO:0007018">
    <property type="term" value="P:microtubule-based movement"/>
    <property type="evidence" value="ECO:0007669"/>
    <property type="project" value="InterPro"/>
</dbReference>
<dbReference type="GO" id="GO:0072686">
    <property type="term" value="C:mitotic spindle"/>
    <property type="evidence" value="ECO:0007669"/>
    <property type="project" value="TreeGrafter"/>
</dbReference>
<feature type="coiled-coil region" evidence="15">
    <location>
        <begin position="665"/>
        <end position="692"/>
    </location>
</feature>
<keyword evidence="10 14" id="KW-0505">Motor protein</keyword>
<sequence length="1209" mass="134623">MAGATRSQAPPGGLRRGMIRPPQRTRASILSERTDSPATALRPSNANTTRSIRSPSVQPTAGLKRKEREFEPQHVERTNINVVVRCRGRNDREVKENSGVVVSTPGVKGTSLELSMGPNAMGNKEYHFDKVFSPAADQAIIYEDVVVPILNEMLSGFNCTIFAYGQTGTGKTYTMSGDMEDTLGLLSDAAGIIPRVLYSLFKKLEDMESSVKCSFIELYNEELRDLLSSEDGTKLKIYEDGAKKGNHGTMVQGMGETYIHSASAGIKLLQEGSYKRQVAATKCNDLSSRSHTVFTITVFIKRKTDKGEEYISSGKLNLVDLAGSENIQRSGAENKRATEAGLINKSLLTLGRVINALVDGGPHIPYRESKLTRLLQDSLGGRTKTCIIATVSPARSNLEETISTLDYAFRAKNIRNKPQINSTISKKTMLREFTTEIEKLKTELIATRQRNGVYLSSGAYEEMTIESESRRILTEEQRAKIETMESNLKNKVQELFTLTSNFNDVKKDNESTKLLLDQTEDLLEKTDLVLKNTKRSLEEEAMLRKAHEATEENLHSIGTSLISTLGKSIFDVDGLHSKLRRRSDLHALNRETWESSTAEVLDFSKMVDERIATFQYQQSKLLEDLSVRMEGFVTQELGRVESGHSLISQAEASFESIEMETKEHTTECRDEMNEVLEEIKILREDVKQKVGEGLSGLSIAAERISGEVINELGQFHNQLHSSYMSLGEEFKTVIDTLVSSLRSQKGDIHWLRNQVHEANNRAARASEEAALKLQVTLDEERTVAETERATLLSDIKMLLDKSGKTQSARLDTKVNSIRSDMEASHSSLKEADVEFGEHMDEWELQEDKIITEVVESESTLQRMIDHDWNDFDTRNNKIQETARAVHRETERIVSTQMEGIATQMQALDAFVMRARSQNDSHHESRIRTLENLGCNIRESYQGIHGSLDEFGIQARTFRGDVLDDHEAIQKPIDNLTEDIRKPLAELQSNIQSKSLTEYTKTGETPQKTQYDYPSTLPRTEPHDALIARMRGTEESQGNPTDSEVSPTVPSSLRLCSPIKSPVKAMVYQDGGNEVGPNNPPTTMNVKPTSSSSAGLREVDINVAAKPLSSAGFAQSTDFSSSFGSCPDENPRDAACKDLMPPPSKRRVTSSPLATSSIITGDSKLLQKVTGRRNAALKGLGMIMEGGENALSMQFENQLAQDRRLRRRPT</sequence>
<feature type="domain" description="Kinesin motor" evidence="17">
    <location>
        <begin position="79"/>
        <end position="414"/>
    </location>
</feature>
<feature type="compositionally biased region" description="Polar residues" evidence="16">
    <location>
        <begin position="1080"/>
        <end position="1092"/>
    </location>
</feature>
<evidence type="ECO:0000256" key="15">
    <source>
        <dbReference type="SAM" id="Coils"/>
    </source>
</evidence>
<dbReference type="PANTHER" id="PTHR47970">
    <property type="entry name" value="KINESIN-LIKE PROTEIN KIF11"/>
    <property type="match status" value="1"/>
</dbReference>
<evidence type="ECO:0000313" key="18">
    <source>
        <dbReference type="EMBL" id="KKZ63038.1"/>
    </source>
</evidence>
<dbReference type="PROSITE" id="PS00411">
    <property type="entry name" value="KINESIN_MOTOR_1"/>
    <property type="match status" value="1"/>
</dbReference>
<keyword evidence="11" id="KW-0206">Cytoskeleton</keyword>
<evidence type="ECO:0000256" key="9">
    <source>
        <dbReference type="ARBA" id="ARBA00023054"/>
    </source>
</evidence>
<feature type="region of interest" description="Disordered" evidence="16">
    <location>
        <begin position="1"/>
        <end position="69"/>
    </location>
</feature>
<dbReference type="InterPro" id="IPR036961">
    <property type="entry name" value="Kinesin_motor_dom_sf"/>
</dbReference>
<evidence type="ECO:0000256" key="14">
    <source>
        <dbReference type="PROSITE-ProRule" id="PRU00283"/>
    </source>
</evidence>
<evidence type="ECO:0000256" key="7">
    <source>
        <dbReference type="ARBA" id="ARBA00022776"/>
    </source>
</evidence>
<evidence type="ECO:0000256" key="4">
    <source>
        <dbReference type="ARBA" id="ARBA00022618"/>
    </source>
</evidence>
<dbReference type="AlphaFoldDB" id="A0A0G2HY54"/>
<dbReference type="OrthoDB" id="3176171at2759"/>
<evidence type="ECO:0000256" key="16">
    <source>
        <dbReference type="SAM" id="MobiDB-lite"/>
    </source>
</evidence>
<dbReference type="PRINTS" id="PR00380">
    <property type="entry name" value="KINESINHEAVY"/>
</dbReference>
<dbReference type="GO" id="GO:0008017">
    <property type="term" value="F:microtubule binding"/>
    <property type="evidence" value="ECO:0007669"/>
    <property type="project" value="InterPro"/>
</dbReference>
<dbReference type="InterPro" id="IPR047241">
    <property type="entry name" value="KIF11-like_kin_motor_dom"/>
</dbReference>
<feature type="compositionally biased region" description="Polar residues" evidence="16">
    <location>
        <begin position="42"/>
        <end position="59"/>
    </location>
</feature>
<evidence type="ECO:0000256" key="8">
    <source>
        <dbReference type="ARBA" id="ARBA00022840"/>
    </source>
</evidence>
<evidence type="ECO:0000313" key="19">
    <source>
        <dbReference type="Proteomes" id="UP000034164"/>
    </source>
</evidence>
<dbReference type="InterPro" id="IPR027417">
    <property type="entry name" value="P-loop_NTPase"/>
</dbReference>
<comment type="caution">
    <text evidence="18">The sequence shown here is derived from an EMBL/GenBank/DDBJ whole genome shotgun (WGS) entry which is preliminary data.</text>
</comment>
<dbReference type="GO" id="GO:0005634">
    <property type="term" value="C:nucleus"/>
    <property type="evidence" value="ECO:0007669"/>
    <property type="project" value="TreeGrafter"/>
</dbReference>
<dbReference type="GO" id="GO:0005876">
    <property type="term" value="C:spindle microtubule"/>
    <property type="evidence" value="ECO:0007669"/>
    <property type="project" value="TreeGrafter"/>
</dbReference>
<dbReference type="GO" id="GO:0005524">
    <property type="term" value="F:ATP binding"/>
    <property type="evidence" value="ECO:0007669"/>
    <property type="project" value="UniProtKB-UniRule"/>
</dbReference>
<dbReference type="PANTHER" id="PTHR47970:SF12">
    <property type="entry name" value="KINESIN FAMILY MEMBER 11"/>
    <property type="match status" value="1"/>
</dbReference>
<dbReference type="InterPro" id="IPR047149">
    <property type="entry name" value="KIF11-like"/>
</dbReference>
<reference evidence="19" key="1">
    <citation type="journal article" date="2015" name="PLoS Genet.">
        <title>The dynamic genome and transcriptome of the human fungal pathogen Blastomyces and close relative Emmonsia.</title>
        <authorList>
            <person name="Munoz J.F."/>
            <person name="Gauthier G.M."/>
            <person name="Desjardins C.A."/>
            <person name="Gallo J.E."/>
            <person name="Holder J."/>
            <person name="Sullivan T.D."/>
            <person name="Marty A.J."/>
            <person name="Carmen J.C."/>
            <person name="Chen Z."/>
            <person name="Ding L."/>
            <person name="Gujja S."/>
            <person name="Magrini V."/>
            <person name="Misas E."/>
            <person name="Mitreva M."/>
            <person name="Priest M."/>
            <person name="Saif S."/>
            <person name="Whiston E.A."/>
            <person name="Young S."/>
            <person name="Zeng Q."/>
            <person name="Goldman W.E."/>
            <person name="Mardis E.R."/>
            <person name="Taylor J.W."/>
            <person name="McEwen J.G."/>
            <person name="Clay O.K."/>
            <person name="Klein B.S."/>
            <person name="Cuomo C.A."/>
        </authorList>
    </citation>
    <scope>NUCLEOTIDE SEQUENCE [LARGE SCALE GENOMIC DNA]</scope>
    <source>
        <strain evidence="19">UAMH 3008</strain>
    </source>
</reference>
<evidence type="ECO:0000256" key="6">
    <source>
        <dbReference type="ARBA" id="ARBA00022741"/>
    </source>
</evidence>
<feature type="region of interest" description="Disordered" evidence="16">
    <location>
        <begin position="1031"/>
        <end position="1054"/>
    </location>
</feature>
<feature type="binding site" evidence="14">
    <location>
        <begin position="165"/>
        <end position="172"/>
    </location>
    <ligand>
        <name>ATP</name>
        <dbReference type="ChEBI" id="CHEBI:30616"/>
    </ligand>
</feature>
<evidence type="ECO:0000256" key="1">
    <source>
        <dbReference type="ARBA" id="ARBA00004245"/>
    </source>
</evidence>
<gene>
    <name evidence="18" type="ORF">EMCG_02608</name>
</gene>
<keyword evidence="8 14" id="KW-0067">ATP-binding</keyword>
<keyword evidence="4" id="KW-0132">Cell division</keyword>
<dbReference type="Pfam" id="PF13931">
    <property type="entry name" value="Microtub_bind"/>
    <property type="match status" value="1"/>
</dbReference>
<organism evidence="18 19">
    <name type="scientific">[Emmonsia] crescens</name>
    <dbReference type="NCBI Taxonomy" id="73230"/>
    <lineage>
        <taxon>Eukaryota</taxon>
        <taxon>Fungi</taxon>
        <taxon>Dikarya</taxon>
        <taxon>Ascomycota</taxon>
        <taxon>Pezizomycotina</taxon>
        <taxon>Eurotiomycetes</taxon>
        <taxon>Eurotiomycetidae</taxon>
        <taxon>Onygenales</taxon>
        <taxon>Ajellomycetaceae</taxon>
        <taxon>Emergomyces</taxon>
    </lineage>
</organism>
<dbReference type="EMBL" id="LCZI01001008">
    <property type="protein sequence ID" value="KKZ63038.1"/>
    <property type="molecule type" value="Genomic_DNA"/>
</dbReference>
<feature type="region of interest" description="Disordered" evidence="16">
    <location>
        <begin position="1073"/>
        <end position="1092"/>
    </location>
</feature>
<proteinExistence type="inferred from homology"/>
<name>A0A0G2HY54_9EURO</name>
<dbReference type="PROSITE" id="PS50067">
    <property type="entry name" value="KINESIN_MOTOR_2"/>
    <property type="match status" value="1"/>
</dbReference>
<dbReference type="InterPro" id="IPR019821">
    <property type="entry name" value="Kinesin_motor_CS"/>
</dbReference>
<evidence type="ECO:0000256" key="5">
    <source>
        <dbReference type="ARBA" id="ARBA00022701"/>
    </source>
</evidence>
<dbReference type="SMART" id="SM00129">
    <property type="entry name" value="KISc"/>
    <property type="match status" value="1"/>
</dbReference>